<evidence type="ECO:0000256" key="3">
    <source>
        <dbReference type="ARBA" id="ARBA00022448"/>
    </source>
</evidence>
<feature type="region of interest" description="Disordered" evidence="7">
    <location>
        <begin position="312"/>
        <end position="331"/>
    </location>
</feature>
<dbReference type="PATRIC" id="fig|1125718.3.peg.2922"/>
<gene>
    <name evidence="9" type="ORF">HMPREF1318_1268</name>
</gene>
<keyword evidence="5 9" id="KW-0067">ATP-binding</keyword>
<comment type="caution">
    <text evidence="9">The sequence shown here is derived from an EMBL/GenBank/DDBJ whole genome shotgun (WGS) entry which is preliminary data.</text>
</comment>
<comment type="subcellular location">
    <subcellularLocation>
        <location evidence="1">Cell membrane</location>
        <topology evidence="1">Peripheral membrane protein</topology>
    </subcellularLocation>
</comment>
<keyword evidence="4" id="KW-0547">Nucleotide-binding</keyword>
<dbReference type="SUPFAM" id="SSF52540">
    <property type="entry name" value="P-loop containing nucleoside triphosphate hydrolases"/>
    <property type="match status" value="1"/>
</dbReference>
<name>J0MNA1_9ACTO</name>
<evidence type="ECO:0000256" key="1">
    <source>
        <dbReference type="ARBA" id="ARBA00004202"/>
    </source>
</evidence>
<evidence type="ECO:0000256" key="5">
    <source>
        <dbReference type="ARBA" id="ARBA00022840"/>
    </source>
</evidence>
<organism evidence="9 10">
    <name type="scientific">Actinomyces massiliensis F0489</name>
    <dbReference type="NCBI Taxonomy" id="1125718"/>
    <lineage>
        <taxon>Bacteria</taxon>
        <taxon>Bacillati</taxon>
        <taxon>Actinomycetota</taxon>
        <taxon>Actinomycetes</taxon>
        <taxon>Actinomycetales</taxon>
        <taxon>Actinomycetaceae</taxon>
        <taxon>Actinomyces</taxon>
    </lineage>
</organism>
<dbReference type="Gene3D" id="3.40.50.300">
    <property type="entry name" value="P-loop containing nucleotide triphosphate hydrolases"/>
    <property type="match status" value="1"/>
</dbReference>
<evidence type="ECO:0000256" key="7">
    <source>
        <dbReference type="SAM" id="MobiDB-lite"/>
    </source>
</evidence>
<dbReference type="Pfam" id="PF00005">
    <property type="entry name" value="ABC_tran"/>
    <property type="match status" value="1"/>
</dbReference>
<evidence type="ECO:0000256" key="4">
    <source>
        <dbReference type="ARBA" id="ARBA00022741"/>
    </source>
</evidence>
<dbReference type="PANTHER" id="PTHR42711:SF5">
    <property type="entry name" value="ABC TRANSPORTER ATP-BINDING PROTEIN NATA"/>
    <property type="match status" value="1"/>
</dbReference>
<keyword evidence="6" id="KW-0046">Antibiotic resistance</keyword>
<keyword evidence="3" id="KW-0813">Transport</keyword>
<dbReference type="InterPro" id="IPR050763">
    <property type="entry name" value="ABC_transporter_ATP-binding"/>
</dbReference>
<dbReference type="PROSITE" id="PS00211">
    <property type="entry name" value="ABC_TRANSPORTER_1"/>
    <property type="match status" value="1"/>
</dbReference>
<dbReference type="PROSITE" id="PS50893">
    <property type="entry name" value="ABC_TRANSPORTER_2"/>
    <property type="match status" value="1"/>
</dbReference>
<dbReference type="AlphaFoldDB" id="J0MNA1"/>
<evidence type="ECO:0000256" key="6">
    <source>
        <dbReference type="ARBA" id="ARBA00023251"/>
    </source>
</evidence>
<dbReference type="SMART" id="SM00382">
    <property type="entry name" value="AAA"/>
    <property type="match status" value="1"/>
</dbReference>
<dbReference type="GO" id="GO:0046677">
    <property type="term" value="P:response to antibiotic"/>
    <property type="evidence" value="ECO:0007669"/>
    <property type="project" value="UniProtKB-KW"/>
</dbReference>
<protein>
    <submittedName>
        <fullName evidence="9">ABC transporter, ATP-binding protein</fullName>
    </submittedName>
</protein>
<dbReference type="InterPro" id="IPR017871">
    <property type="entry name" value="ABC_transporter-like_CS"/>
</dbReference>
<dbReference type="GO" id="GO:0005524">
    <property type="term" value="F:ATP binding"/>
    <property type="evidence" value="ECO:0007669"/>
    <property type="project" value="UniProtKB-KW"/>
</dbReference>
<accession>J0MNA1</accession>
<evidence type="ECO:0000259" key="8">
    <source>
        <dbReference type="PROSITE" id="PS50893"/>
    </source>
</evidence>
<dbReference type="EMBL" id="AKFT01000226">
    <property type="protein sequence ID" value="EJF35679.1"/>
    <property type="molecule type" value="Genomic_DNA"/>
</dbReference>
<keyword evidence="10" id="KW-1185">Reference proteome</keyword>
<evidence type="ECO:0000313" key="10">
    <source>
        <dbReference type="Proteomes" id="UP000002941"/>
    </source>
</evidence>
<comment type="similarity">
    <text evidence="2">Belongs to the ABC transporter superfamily.</text>
</comment>
<evidence type="ECO:0000256" key="2">
    <source>
        <dbReference type="ARBA" id="ARBA00005417"/>
    </source>
</evidence>
<dbReference type="InterPro" id="IPR027417">
    <property type="entry name" value="P-loop_NTPase"/>
</dbReference>
<dbReference type="GO" id="GO:0016887">
    <property type="term" value="F:ATP hydrolysis activity"/>
    <property type="evidence" value="ECO:0007669"/>
    <property type="project" value="InterPro"/>
</dbReference>
<proteinExistence type="inferred from homology"/>
<dbReference type="GO" id="GO:0005886">
    <property type="term" value="C:plasma membrane"/>
    <property type="evidence" value="ECO:0007669"/>
    <property type="project" value="UniProtKB-SubCell"/>
</dbReference>
<dbReference type="CDD" id="cd03230">
    <property type="entry name" value="ABC_DR_subfamily_A"/>
    <property type="match status" value="1"/>
</dbReference>
<dbReference type="eggNOG" id="COG1131">
    <property type="taxonomic scope" value="Bacteria"/>
</dbReference>
<dbReference type="InterPro" id="IPR003593">
    <property type="entry name" value="AAA+_ATPase"/>
</dbReference>
<dbReference type="PANTHER" id="PTHR42711">
    <property type="entry name" value="ABC TRANSPORTER ATP-BINDING PROTEIN"/>
    <property type="match status" value="1"/>
</dbReference>
<evidence type="ECO:0000313" key="9">
    <source>
        <dbReference type="EMBL" id="EJF35679.1"/>
    </source>
</evidence>
<dbReference type="InterPro" id="IPR003439">
    <property type="entry name" value="ABC_transporter-like_ATP-bd"/>
</dbReference>
<sequence length="331" mass="35230">MNVVTLSCTVTFMRKSLSDLIIKAERLTKSFGRTRALDGFDLSVLRGEVHGFLGPNGAGKTTTIRSLLGQLRLDAGRAAVFGLDPRRSAVDIHARLSYVPGDTQLWPGLSGGECIDLLTGLHGGVVRSRRDELIERFELDPTRRMRTYSKGNRQKVALVAALATDAELLILDEPTSGLDPLMEEVFQQVIAERSAEGATVLLSSHILSEVETLCQRVTVIRSGRAVFSGGLDELRAGAPTAVEAVTARPPAGLEGIDGVSHLHRGDEPRGARTTLLVTAGALSPVVAAVSAADPKALTVRPPSLEEIFLDHYNGDRDDAPSAAGERVAGGE</sequence>
<feature type="domain" description="ABC transporter" evidence="8">
    <location>
        <begin position="22"/>
        <end position="247"/>
    </location>
</feature>
<dbReference type="Proteomes" id="UP000002941">
    <property type="component" value="Unassembled WGS sequence"/>
</dbReference>
<reference evidence="9 10" key="1">
    <citation type="submission" date="2012-05" db="EMBL/GenBank/DDBJ databases">
        <authorList>
            <person name="Harkins D.M."/>
            <person name="Madupu R."/>
            <person name="Durkin A.S."/>
            <person name="Torralba M."/>
            <person name="Methe B."/>
            <person name="Sutton G.G."/>
            <person name="Nelson K.E."/>
        </authorList>
    </citation>
    <scope>NUCLEOTIDE SEQUENCE [LARGE SCALE GENOMIC DNA]</scope>
    <source>
        <strain evidence="9 10">F0489</strain>
    </source>
</reference>